<proteinExistence type="predicted"/>
<keyword evidence="1" id="KW-0472">Membrane</keyword>
<protein>
    <submittedName>
        <fullName evidence="2">Uncharacterized protein</fullName>
    </submittedName>
</protein>
<organism evidence="2 3">
    <name type="scientific">Rubroshorea leprosula</name>
    <dbReference type="NCBI Taxonomy" id="152421"/>
    <lineage>
        <taxon>Eukaryota</taxon>
        <taxon>Viridiplantae</taxon>
        <taxon>Streptophyta</taxon>
        <taxon>Embryophyta</taxon>
        <taxon>Tracheophyta</taxon>
        <taxon>Spermatophyta</taxon>
        <taxon>Magnoliopsida</taxon>
        <taxon>eudicotyledons</taxon>
        <taxon>Gunneridae</taxon>
        <taxon>Pentapetalae</taxon>
        <taxon>rosids</taxon>
        <taxon>malvids</taxon>
        <taxon>Malvales</taxon>
        <taxon>Dipterocarpaceae</taxon>
        <taxon>Rubroshorea</taxon>
    </lineage>
</organism>
<evidence type="ECO:0000313" key="2">
    <source>
        <dbReference type="EMBL" id="GKV29277.1"/>
    </source>
</evidence>
<dbReference type="AlphaFoldDB" id="A0AAV5KX73"/>
<gene>
    <name evidence="2" type="ORF">SLEP1_g38213</name>
</gene>
<comment type="caution">
    <text evidence="2">The sequence shown here is derived from an EMBL/GenBank/DDBJ whole genome shotgun (WGS) entry which is preliminary data.</text>
</comment>
<name>A0AAV5KX73_9ROSI</name>
<reference evidence="2 3" key="1">
    <citation type="journal article" date="2021" name="Commun. Biol.">
        <title>The genome of Shorea leprosula (Dipterocarpaceae) highlights the ecological relevance of drought in aseasonal tropical rainforests.</title>
        <authorList>
            <person name="Ng K.K.S."/>
            <person name="Kobayashi M.J."/>
            <person name="Fawcett J.A."/>
            <person name="Hatakeyama M."/>
            <person name="Paape T."/>
            <person name="Ng C.H."/>
            <person name="Ang C.C."/>
            <person name="Tnah L.H."/>
            <person name="Lee C.T."/>
            <person name="Nishiyama T."/>
            <person name="Sese J."/>
            <person name="O'Brien M.J."/>
            <person name="Copetti D."/>
            <person name="Mohd Noor M.I."/>
            <person name="Ong R.C."/>
            <person name="Putra M."/>
            <person name="Sireger I.Z."/>
            <person name="Indrioko S."/>
            <person name="Kosugi Y."/>
            <person name="Izuno A."/>
            <person name="Isagi Y."/>
            <person name="Lee S.L."/>
            <person name="Shimizu K.K."/>
        </authorList>
    </citation>
    <scope>NUCLEOTIDE SEQUENCE [LARGE SCALE GENOMIC DNA]</scope>
    <source>
        <strain evidence="2">214</strain>
    </source>
</reference>
<keyword evidence="3" id="KW-1185">Reference proteome</keyword>
<feature type="transmembrane region" description="Helical" evidence="1">
    <location>
        <begin position="12"/>
        <end position="31"/>
    </location>
</feature>
<sequence length="74" mass="8549">MTLLFYTSAYGFNTVSVLMYNLLFLQIFFVLSGCSFGSHNHMINWWMATIRVLLKLQTVASLFDVMLPTHTSHK</sequence>
<keyword evidence="1" id="KW-0812">Transmembrane</keyword>
<accession>A0AAV5KX73</accession>
<dbReference type="EMBL" id="BPVZ01000082">
    <property type="protein sequence ID" value="GKV29277.1"/>
    <property type="molecule type" value="Genomic_DNA"/>
</dbReference>
<evidence type="ECO:0000313" key="3">
    <source>
        <dbReference type="Proteomes" id="UP001054252"/>
    </source>
</evidence>
<evidence type="ECO:0000256" key="1">
    <source>
        <dbReference type="SAM" id="Phobius"/>
    </source>
</evidence>
<keyword evidence="1" id="KW-1133">Transmembrane helix</keyword>
<dbReference type="Proteomes" id="UP001054252">
    <property type="component" value="Unassembled WGS sequence"/>
</dbReference>